<dbReference type="InterPro" id="IPR009061">
    <property type="entry name" value="DNA-bd_dom_put_sf"/>
</dbReference>
<dbReference type="InterPro" id="IPR029442">
    <property type="entry name" value="GyrI-like"/>
</dbReference>
<evidence type="ECO:0000313" key="8">
    <source>
        <dbReference type="Proteomes" id="UP001260773"/>
    </source>
</evidence>
<dbReference type="CDD" id="cd01107">
    <property type="entry name" value="HTH_BmrR"/>
    <property type="match status" value="1"/>
</dbReference>
<dbReference type="GO" id="GO:0003677">
    <property type="term" value="F:DNA binding"/>
    <property type="evidence" value="ECO:0007669"/>
    <property type="project" value="UniProtKB-KW"/>
</dbReference>
<dbReference type="Pfam" id="PF13411">
    <property type="entry name" value="MerR_1"/>
    <property type="match status" value="1"/>
</dbReference>
<reference evidence="6 9" key="1">
    <citation type="submission" date="2023-03" db="EMBL/GenBank/DDBJ databases">
        <authorList>
            <person name="Shen W."/>
            <person name="Cai J."/>
        </authorList>
    </citation>
    <scope>NUCLEOTIDE SEQUENCE</scope>
    <source>
        <strain evidence="6">P33-2</strain>
        <strain evidence="7 9">Y2</strain>
    </source>
</reference>
<keyword evidence="4" id="KW-0804">Transcription</keyword>
<sequence length="282" mass="33061">MFLLLKIGEFSQLGQVSIRTLRHYDEIDLLHPQVVDEESGYRYYSVKQLEVLAQIVLLRELKFSLKEIKSLIQQDPKIFTAALLKKDREIEKEIQRDQFRQQQIHQMIQRMQHKGKYQVSIKKIPAFSIVSLRKRIKSFYHEGLLWKEFMSLLKKQGIAFPTSPDENLTIFHDKEYLEEGVDVEVAIISDIVAEAPLKMRELPALEHAAIMYVEGNYHQLPEAYQAFAKWLEEHPEFSMVKATRQICHVGPEHTENPEEYLTELQIPLISLTLTQREDLSSN</sequence>
<dbReference type="SUPFAM" id="SSF55136">
    <property type="entry name" value="Probable bacterial effector-binding domain"/>
    <property type="match status" value="1"/>
</dbReference>
<feature type="domain" description="HTH merR-type" evidence="5">
    <location>
        <begin position="4"/>
        <end position="74"/>
    </location>
</feature>
<dbReference type="InterPro" id="IPR011256">
    <property type="entry name" value="Reg_factor_effector_dom_sf"/>
</dbReference>
<dbReference type="SUPFAM" id="SSF46955">
    <property type="entry name" value="Putative DNA-binding domain"/>
    <property type="match status" value="1"/>
</dbReference>
<dbReference type="RefSeq" id="WP_225844257.1">
    <property type="nucleotide sequence ID" value="NZ_CAAKOC010000171.1"/>
</dbReference>
<dbReference type="GO" id="GO:0003700">
    <property type="term" value="F:DNA-binding transcription factor activity"/>
    <property type="evidence" value="ECO:0007669"/>
    <property type="project" value="InterPro"/>
</dbReference>
<dbReference type="GeneID" id="69567741"/>
<comment type="caution">
    <text evidence="6">The sequence shown here is derived from an EMBL/GenBank/DDBJ whole genome shotgun (WGS) entry which is preliminary data.</text>
</comment>
<dbReference type="PANTHER" id="PTHR30204">
    <property type="entry name" value="REDOX-CYCLING DRUG-SENSING TRANSCRIPTIONAL ACTIVATOR SOXR"/>
    <property type="match status" value="1"/>
</dbReference>
<dbReference type="AlphaFoldDB" id="A0AAW8SBR6"/>
<proteinExistence type="predicted"/>
<dbReference type="Pfam" id="PF06445">
    <property type="entry name" value="GyrI-like"/>
    <property type="match status" value="1"/>
</dbReference>
<dbReference type="PANTHER" id="PTHR30204:SF69">
    <property type="entry name" value="MERR-FAMILY TRANSCRIPTIONAL REGULATOR"/>
    <property type="match status" value="1"/>
</dbReference>
<evidence type="ECO:0000313" key="9">
    <source>
        <dbReference type="Proteomes" id="UP001264335"/>
    </source>
</evidence>
<dbReference type="PROSITE" id="PS50937">
    <property type="entry name" value="HTH_MERR_2"/>
    <property type="match status" value="1"/>
</dbReference>
<dbReference type="Gene3D" id="3.20.80.10">
    <property type="entry name" value="Regulatory factor, effector binding domain"/>
    <property type="match status" value="1"/>
</dbReference>
<evidence type="ECO:0000259" key="5">
    <source>
        <dbReference type="PROSITE" id="PS50937"/>
    </source>
</evidence>
<protein>
    <submittedName>
        <fullName evidence="6">MerR family transcriptional regulator</fullName>
    </submittedName>
</protein>
<evidence type="ECO:0000256" key="1">
    <source>
        <dbReference type="ARBA" id="ARBA00022491"/>
    </source>
</evidence>
<dbReference type="InterPro" id="IPR047057">
    <property type="entry name" value="MerR_fam"/>
</dbReference>
<gene>
    <name evidence="6" type="ORF">P7D43_13020</name>
    <name evidence="7" type="ORF">P7D79_02495</name>
</gene>
<dbReference type="InterPro" id="IPR010499">
    <property type="entry name" value="AraC_E-bd"/>
</dbReference>
<evidence type="ECO:0000256" key="4">
    <source>
        <dbReference type="ARBA" id="ARBA00023163"/>
    </source>
</evidence>
<dbReference type="EMBL" id="JARPWY010000004">
    <property type="protein sequence ID" value="MDT2513096.1"/>
    <property type="molecule type" value="Genomic_DNA"/>
</dbReference>
<keyword evidence="2" id="KW-0805">Transcription regulation</keyword>
<dbReference type="Proteomes" id="UP001260773">
    <property type="component" value="Unassembled WGS sequence"/>
</dbReference>
<dbReference type="SMART" id="SM00871">
    <property type="entry name" value="AraC_E_bind"/>
    <property type="match status" value="1"/>
</dbReference>
<dbReference type="EMBL" id="JARPWH010000046">
    <property type="protein sequence ID" value="MDT2403291.1"/>
    <property type="molecule type" value="Genomic_DNA"/>
</dbReference>
<evidence type="ECO:0000256" key="2">
    <source>
        <dbReference type="ARBA" id="ARBA00023015"/>
    </source>
</evidence>
<dbReference type="Proteomes" id="UP001264335">
    <property type="component" value="Unassembled WGS sequence"/>
</dbReference>
<evidence type="ECO:0000313" key="7">
    <source>
        <dbReference type="EMBL" id="MDT2513096.1"/>
    </source>
</evidence>
<dbReference type="InterPro" id="IPR000551">
    <property type="entry name" value="MerR-type_HTH_dom"/>
</dbReference>
<dbReference type="SMART" id="SM00422">
    <property type="entry name" value="HTH_MERR"/>
    <property type="match status" value="1"/>
</dbReference>
<accession>A0AAW8SBR6</accession>
<evidence type="ECO:0000313" key="6">
    <source>
        <dbReference type="EMBL" id="MDT2403291.1"/>
    </source>
</evidence>
<organism evidence="6 8">
    <name type="scientific">Enterococcus avium</name>
    <name type="common">Streptococcus avium</name>
    <dbReference type="NCBI Taxonomy" id="33945"/>
    <lineage>
        <taxon>Bacteria</taxon>
        <taxon>Bacillati</taxon>
        <taxon>Bacillota</taxon>
        <taxon>Bacilli</taxon>
        <taxon>Lactobacillales</taxon>
        <taxon>Enterococcaceae</taxon>
        <taxon>Enterococcus</taxon>
    </lineage>
</organism>
<evidence type="ECO:0000256" key="3">
    <source>
        <dbReference type="ARBA" id="ARBA00023125"/>
    </source>
</evidence>
<keyword evidence="1" id="KW-0678">Repressor</keyword>
<name>A0AAW8SBR6_ENTAV</name>
<dbReference type="Gene3D" id="1.10.1660.10">
    <property type="match status" value="1"/>
</dbReference>
<keyword evidence="3" id="KW-0238">DNA-binding</keyword>